<gene>
    <name evidence="2" type="primary">LOC141376901</name>
</gene>
<keyword evidence="1" id="KW-1185">Reference proteome</keyword>
<proteinExistence type="predicted"/>
<dbReference type="Proteomes" id="UP000000437">
    <property type="component" value="Chromosome 12"/>
</dbReference>
<evidence type="ECO:0000313" key="2">
    <source>
        <dbReference type="RefSeq" id="XP_073775150.1"/>
    </source>
</evidence>
<dbReference type="RefSeq" id="XP_073775150.1">
    <property type="nucleotide sequence ID" value="XM_073919049.1"/>
</dbReference>
<sequence length="283" mass="30113">MSVPPVYADLGRAAKDIFNKGYGFGMVKLDFRTRSANGVEFKGCGASSVDSDRVSGSLQSSYQWREFGLGFMEKWSTDNTLNTQITVEDQITPGLKMTFDTSFCPNSGKKSGKLQMGYRRTCVCVRCGVDFDSGGPVAHGDAVLGLQGLLAGVQMSFSSATCRLSSSRVSIAYQTADFQLHAHLSDGSEFCGSIYQQVSSDLETAVSLSWSAGNSSSFGIAAKYMLDTNSSISAKVNNSSLLGVGYTQTLRPGVKLTLSALLDGRNFISTGGHQLGLGLELEA</sequence>
<reference evidence="2" key="1">
    <citation type="submission" date="2025-08" db="UniProtKB">
        <authorList>
            <consortium name="RefSeq"/>
        </authorList>
    </citation>
    <scope>IDENTIFICATION</scope>
    <source>
        <strain evidence="2">Tuebingen</strain>
        <tissue evidence="2">Fibroblasts and whole tissue</tissue>
    </source>
</reference>
<accession>A0AC58GZI6</accession>
<name>A0AC58GZI6_DANRE</name>
<organism evidence="1 2">
    <name type="scientific">Danio rerio</name>
    <name type="common">Zebrafish</name>
    <name type="synonym">Brachydanio rerio</name>
    <dbReference type="NCBI Taxonomy" id="7955"/>
    <lineage>
        <taxon>Eukaryota</taxon>
        <taxon>Metazoa</taxon>
        <taxon>Chordata</taxon>
        <taxon>Craniata</taxon>
        <taxon>Vertebrata</taxon>
        <taxon>Euteleostomi</taxon>
        <taxon>Actinopterygii</taxon>
        <taxon>Neopterygii</taxon>
        <taxon>Teleostei</taxon>
        <taxon>Ostariophysi</taxon>
        <taxon>Cypriniformes</taxon>
        <taxon>Danionidae</taxon>
        <taxon>Danioninae</taxon>
        <taxon>Danio</taxon>
    </lineage>
</organism>
<protein>
    <submittedName>
        <fullName evidence="2">Non-selective voltage-gated ion channel VDAC2-like isoform X1</fullName>
    </submittedName>
</protein>
<evidence type="ECO:0000313" key="1">
    <source>
        <dbReference type="Proteomes" id="UP000000437"/>
    </source>
</evidence>